<organism evidence="2 3">
    <name type="scientific">Suhomyces tanzawaensis NRRL Y-17324</name>
    <dbReference type="NCBI Taxonomy" id="984487"/>
    <lineage>
        <taxon>Eukaryota</taxon>
        <taxon>Fungi</taxon>
        <taxon>Dikarya</taxon>
        <taxon>Ascomycota</taxon>
        <taxon>Saccharomycotina</taxon>
        <taxon>Pichiomycetes</taxon>
        <taxon>Debaryomycetaceae</taxon>
        <taxon>Suhomyces</taxon>
    </lineage>
</organism>
<dbReference type="RefSeq" id="XP_020065382.1">
    <property type="nucleotide sequence ID" value="XM_020211613.1"/>
</dbReference>
<dbReference type="EMBL" id="KV453911">
    <property type="protein sequence ID" value="ODV80260.1"/>
    <property type="molecule type" value="Genomic_DNA"/>
</dbReference>
<dbReference type="PANTHER" id="PTHR47829">
    <property type="entry name" value="HYDROLASE, PUTATIVE (AFU_ORTHOLOGUE AFUA_1G12880)-RELATED"/>
    <property type="match status" value="1"/>
</dbReference>
<dbReference type="Gene3D" id="3.30.200.20">
    <property type="entry name" value="Phosphorylase Kinase, domain 1"/>
    <property type="match status" value="1"/>
</dbReference>
<dbReference type="STRING" id="984487.A0A1E4SL92"/>
<dbReference type="GeneID" id="30985749"/>
<dbReference type="PROSITE" id="PS50011">
    <property type="entry name" value="PROTEIN_KINASE_DOM"/>
    <property type="match status" value="1"/>
</dbReference>
<evidence type="ECO:0000259" key="1">
    <source>
        <dbReference type="PROSITE" id="PS50011"/>
    </source>
</evidence>
<dbReference type="InterPro" id="IPR002575">
    <property type="entry name" value="Aminoglycoside_PTrfase"/>
</dbReference>
<dbReference type="InterPro" id="IPR000719">
    <property type="entry name" value="Prot_kinase_dom"/>
</dbReference>
<proteinExistence type="predicted"/>
<dbReference type="Proteomes" id="UP000094285">
    <property type="component" value="Unassembled WGS sequence"/>
</dbReference>
<dbReference type="SUPFAM" id="SSF56112">
    <property type="entry name" value="Protein kinase-like (PK-like)"/>
    <property type="match status" value="1"/>
</dbReference>
<evidence type="ECO:0000313" key="2">
    <source>
        <dbReference type="EMBL" id="ODV80260.1"/>
    </source>
</evidence>
<evidence type="ECO:0000313" key="3">
    <source>
        <dbReference type="Proteomes" id="UP000094285"/>
    </source>
</evidence>
<dbReference type="PROSITE" id="PS00108">
    <property type="entry name" value="PROTEIN_KINASE_ST"/>
    <property type="match status" value="1"/>
</dbReference>
<keyword evidence="2" id="KW-0808">Transferase</keyword>
<dbReference type="AlphaFoldDB" id="A0A1E4SL92"/>
<name>A0A1E4SL92_9ASCO</name>
<dbReference type="Pfam" id="PF01636">
    <property type="entry name" value="APH"/>
    <property type="match status" value="1"/>
</dbReference>
<feature type="domain" description="Protein kinase" evidence="1">
    <location>
        <begin position="35"/>
        <end position="404"/>
    </location>
</feature>
<gene>
    <name evidence="2" type="ORF">CANTADRAFT_89831</name>
</gene>
<dbReference type="CDD" id="cd05154">
    <property type="entry name" value="ACAD10_11_N-like"/>
    <property type="match status" value="1"/>
</dbReference>
<dbReference type="InterPro" id="IPR008271">
    <property type="entry name" value="Ser/Thr_kinase_AS"/>
</dbReference>
<dbReference type="Gene3D" id="3.90.1200.10">
    <property type="match status" value="1"/>
</dbReference>
<keyword evidence="3" id="KW-1185">Reference proteome</keyword>
<dbReference type="InterPro" id="IPR052898">
    <property type="entry name" value="ACAD10-like"/>
</dbReference>
<dbReference type="GO" id="GO:0004672">
    <property type="term" value="F:protein kinase activity"/>
    <property type="evidence" value="ECO:0007669"/>
    <property type="project" value="InterPro"/>
</dbReference>
<dbReference type="InterPro" id="IPR041726">
    <property type="entry name" value="ACAD10_11_N"/>
</dbReference>
<keyword evidence="2" id="KW-0418">Kinase</keyword>
<reference evidence="3" key="1">
    <citation type="submission" date="2016-05" db="EMBL/GenBank/DDBJ databases">
        <title>Comparative genomics of biotechnologically important yeasts.</title>
        <authorList>
            <consortium name="DOE Joint Genome Institute"/>
            <person name="Riley R."/>
            <person name="Haridas S."/>
            <person name="Wolfe K.H."/>
            <person name="Lopes M.R."/>
            <person name="Hittinger C.T."/>
            <person name="Goker M."/>
            <person name="Salamov A."/>
            <person name="Wisecaver J."/>
            <person name="Long T.M."/>
            <person name="Aerts A.L."/>
            <person name="Barry K."/>
            <person name="Choi C."/>
            <person name="Clum A."/>
            <person name="Coughlan A.Y."/>
            <person name="Deshpande S."/>
            <person name="Douglass A.P."/>
            <person name="Hanson S.J."/>
            <person name="Klenk H.-P."/>
            <person name="Labutti K."/>
            <person name="Lapidus A."/>
            <person name="Lindquist E."/>
            <person name="Lipzen A."/>
            <person name="Meier-Kolthoff J.P."/>
            <person name="Ohm R.A."/>
            <person name="Otillar R.P."/>
            <person name="Pangilinan J."/>
            <person name="Peng Y."/>
            <person name="Rokas A."/>
            <person name="Rosa C.A."/>
            <person name="Scheuner C."/>
            <person name="Sibirny A.A."/>
            <person name="Slot J.C."/>
            <person name="Stielow J.B."/>
            <person name="Sun H."/>
            <person name="Kurtzman C.P."/>
            <person name="Blackwell M."/>
            <person name="Grigoriev I.V."/>
            <person name="Jeffries T.W."/>
        </authorList>
    </citation>
    <scope>NUCLEOTIDE SEQUENCE [LARGE SCALE GENOMIC DNA]</scope>
    <source>
        <strain evidence="3">NRRL Y-17324</strain>
    </source>
</reference>
<dbReference type="PANTHER" id="PTHR47829:SF1">
    <property type="entry name" value="HAD FAMILY PHOSPHATASE"/>
    <property type="match status" value="1"/>
</dbReference>
<sequence length="404" mass="45500">MAPPEVTEVRHPVDVARLTKYLSSLASPSQGTTLGVNVPQFGSSQFGIKQFAFGQSNPTYLLDDAGKKFVLRRKPSPNSKLVSRSAHAIEREFFILRGINVLNQGNTRKVPVPEVYALCEDESVIGYVFYVMEYIEGDQIKNPEMPGISNADKQLYWESIMDTISAIHLLDGHKLINELPKAHFPQFHDLSKITGSSYFQRQIKTLSGVEKLQRQTVPQIPDFEYICKWTLDNAPKDPSKLTLIHGDFKIDNVLFDTKTKKVKAVLDWELCTFGHPLFDLANFLQAFQFPNSLNRMLYHPQDTEIGMEDPQSLRDIQTRLRQYHDAYGAPSWDPKDPTNNASDLWILGYVFGLVRLCVISQGIAMRVEKGSASGNATGFAKLYIPLAELSVQTIKDGQKNSSKL</sequence>
<dbReference type="InterPro" id="IPR011009">
    <property type="entry name" value="Kinase-like_dom_sf"/>
</dbReference>
<accession>A0A1E4SL92</accession>
<protein>
    <submittedName>
        <fullName evidence="2">Kinase-like protein</fullName>
    </submittedName>
</protein>
<dbReference type="GO" id="GO:0005524">
    <property type="term" value="F:ATP binding"/>
    <property type="evidence" value="ECO:0007669"/>
    <property type="project" value="InterPro"/>
</dbReference>
<dbReference type="OrthoDB" id="191037at2759"/>